<protein>
    <submittedName>
        <fullName evidence="8">Thiamine pyrophosphate-binding protein</fullName>
    </submittedName>
</protein>
<comment type="cofactor">
    <cofactor evidence="1">
        <name>thiamine diphosphate</name>
        <dbReference type="ChEBI" id="CHEBI:58937"/>
    </cofactor>
</comment>
<dbReference type="RefSeq" id="WP_251934565.1">
    <property type="nucleotide sequence ID" value="NZ_CP098747.1"/>
</dbReference>
<keyword evidence="3 4" id="KW-0786">Thiamine pyrophosphate</keyword>
<proteinExistence type="inferred from homology"/>
<dbReference type="InterPro" id="IPR029061">
    <property type="entry name" value="THDP-binding"/>
</dbReference>
<evidence type="ECO:0000256" key="4">
    <source>
        <dbReference type="RuleBase" id="RU362132"/>
    </source>
</evidence>
<dbReference type="Gene3D" id="3.40.50.1220">
    <property type="entry name" value="TPP-binding domain"/>
    <property type="match status" value="1"/>
</dbReference>
<evidence type="ECO:0000259" key="6">
    <source>
        <dbReference type="Pfam" id="PF02775"/>
    </source>
</evidence>
<keyword evidence="9" id="KW-1185">Reference proteome</keyword>
<dbReference type="InterPro" id="IPR011766">
    <property type="entry name" value="TPP_enzyme_TPP-bd"/>
</dbReference>
<dbReference type="InterPro" id="IPR012001">
    <property type="entry name" value="Thiamin_PyroP_enz_TPP-bd_dom"/>
</dbReference>
<dbReference type="CDD" id="cd07035">
    <property type="entry name" value="TPP_PYR_POX_like"/>
    <property type="match status" value="1"/>
</dbReference>
<gene>
    <name evidence="8" type="ORF">NBZ79_00710</name>
</gene>
<name>A0ABY4WA22_9PROT</name>
<feature type="domain" description="Thiamine pyrophosphate enzyme TPP-binding" evidence="6">
    <location>
        <begin position="416"/>
        <end position="550"/>
    </location>
</feature>
<dbReference type="PANTHER" id="PTHR18968:SF13">
    <property type="entry name" value="ACETOLACTATE SYNTHASE CATALYTIC SUBUNIT, MITOCHONDRIAL"/>
    <property type="match status" value="1"/>
</dbReference>
<evidence type="ECO:0000256" key="3">
    <source>
        <dbReference type="ARBA" id="ARBA00023052"/>
    </source>
</evidence>
<sequence length="567" mass="60086">MASEGKNMASGAEAMVRMLQAHDVKHIFGLCGDTSLPFYDAMYNLDHGITHFLTRDERHGAYMADAYARVTGKVGVTEGPSGGGATYILPGLAEANESSVPVLGITTDVSVSSLGKYPLTELDQGALMKPVTKWNGVIDTAERLPTMVRNAFRAMTTGRPGAGHLALPFDVQKHDVPEEDIWGQSEFGQYPAWPSGPNPRDVEAALDKILAAKSPVIVVGGGVIIASGEAALQQFAERLDIVVATTVSGQGSLADTHPNCLGVVGSNGGVPATRAVVDEADLVIFISCRAGSVTTERWRSPPLGTPIVHIDSDPEVISAIYETEVSIVSDARLALEALNLALDMSGSAPKGFGGAARVAKAKKIKFTEFDLLAVSDASPIKPERLIAELDRVLPDDAVVVADPGTPCPYVSGFKPWRQPGRHFISNRAHGALGYSLSAAMGAQVGRPGSKVISMMGDGSFGFSCGEFETATRYNLPITFIVISNSVYGWIKAGQKTGFGERYYNVDFNVTDHAAVAAAFGIKSWRVENPADLNRVLKEAIAHDGPTLIDVISQPLQDANAPVSEWVA</sequence>
<dbReference type="InterPro" id="IPR012000">
    <property type="entry name" value="Thiamin_PyroP_enz_cen_dom"/>
</dbReference>
<reference evidence="8" key="1">
    <citation type="submission" date="2022-06" db="EMBL/GenBank/DDBJ databases">
        <title>Sneathiella actinostolidae sp. nov., isolated from a sea anemonein the Western Pacific Ocean.</title>
        <authorList>
            <person name="Wei M.J."/>
        </authorList>
    </citation>
    <scope>NUCLEOTIDE SEQUENCE</scope>
    <source>
        <strain evidence="8">PHK-P5</strain>
    </source>
</reference>
<feature type="domain" description="Thiamine pyrophosphate enzyme N-terminal TPP-binding" evidence="7">
    <location>
        <begin position="10"/>
        <end position="126"/>
    </location>
</feature>
<accession>A0ABY4WA22</accession>
<evidence type="ECO:0000313" key="8">
    <source>
        <dbReference type="EMBL" id="USG61496.1"/>
    </source>
</evidence>
<dbReference type="Pfam" id="PF02776">
    <property type="entry name" value="TPP_enzyme_N"/>
    <property type="match status" value="1"/>
</dbReference>
<dbReference type="InterPro" id="IPR000399">
    <property type="entry name" value="TPP-bd_CS"/>
</dbReference>
<dbReference type="SUPFAM" id="SSF52518">
    <property type="entry name" value="Thiamin diphosphate-binding fold (THDP-binding)"/>
    <property type="match status" value="2"/>
</dbReference>
<dbReference type="Pfam" id="PF02775">
    <property type="entry name" value="TPP_enzyme_C"/>
    <property type="match status" value="1"/>
</dbReference>
<evidence type="ECO:0000313" key="9">
    <source>
        <dbReference type="Proteomes" id="UP001056291"/>
    </source>
</evidence>
<organism evidence="8 9">
    <name type="scientific">Sneathiella marina</name>
    <dbReference type="NCBI Taxonomy" id="2950108"/>
    <lineage>
        <taxon>Bacteria</taxon>
        <taxon>Pseudomonadati</taxon>
        <taxon>Pseudomonadota</taxon>
        <taxon>Alphaproteobacteria</taxon>
        <taxon>Sneathiellales</taxon>
        <taxon>Sneathiellaceae</taxon>
        <taxon>Sneathiella</taxon>
    </lineage>
</organism>
<evidence type="ECO:0000259" key="5">
    <source>
        <dbReference type="Pfam" id="PF00205"/>
    </source>
</evidence>
<evidence type="ECO:0000259" key="7">
    <source>
        <dbReference type="Pfam" id="PF02776"/>
    </source>
</evidence>
<evidence type="ECO:0000256" key="1">
    <source>
        <dbReference type="ARBA" id="ARBA00001964"/>
    </source>
</evidence>
<dbReference type="Proteomes" id="UP001056291">
    <property type="component" value="Chromosome"/>
</dbReference>
<comment type="similarity">
    <text evidence="2 4">Belongs to the TPP enzyme family.</text>
</comment>
<dbReference type="Gene3D" id="3.40.50.970">
    <property type="match status" value="2"/>
</dbReference>
<dbReference type="PROSITE" id="PS00187">
    <property type="entry name" value="TPP_ENZYMES"/>
    <property type="match status" value="1"/>
</dbReference>
<dbReference type="SUPFAM" id="SSF52467">
    <property type="entry name" value="DHS-like NAD/FAD-binding domain"/>
    <property type="match status" value="1"/>
</dbReference>
<evidence type="ECO:0000256" key="2">
    <source>
        <dbReference type="ARBA" id="ARBA00007812"/>
    </source>
</evidence>
<feature type="domain" description="Thiamine pyrophosphate enzyme central" evidence="5">
    <location>
        <begin position="202"/>
        <end position="338"/>
    </location>
</feature>
<dbReference type="InterPro" id="IPR045229">
    <property type="entry name" value="TPP_enz"/>
</dbReference>
<dbReference type="Pfam" id="PF00205">
    <property type="entry name" value="TPP_enzyme_M"/>
    <property type="match status" value="1"/>
</dbReference>
<dbReference type="PANTHER" id="PTHR18968">
    <property type="entry name" value="THIAMINE PYROPHOSPHATE ENZYMES"/>
    <property type="match status" value="1"/>
</dbReference>
<dbReference type="CDD" id="cd00568">
    <property type="entry name" value="TPP_enzymes"/>
    <property type="match status" value="1"/>
</dbReference>
<dbReference type="EMBL" id="CP098747">
    <property type="protein sequence ID" value="USG61496.1"/>
    <property type="molecule type" value="Genomic_DNA"/>
</dbReference>
<dbReference type="InterPro" id="IPR029035">
    <property type="entry name" value="DHS-like_NAD/FAD-binding_dom"/>
</dbReference>